<dbReference type="GeneID" id="7846189"/>
<evidence type="ECO:0000313" key="2">
    <source>
        <dbReference type="EMBL" id="EAS01553.2"/>
    </source>
</evidence>
<sequence length="152" mass="17444">MQSSGDLVDIMIYSSIEIITSECQFIEQQNCYQFDTLQIDNWENMFVPQIISFCLGQVWIFSAATLIILFKAKHVQTTQQVNQEIKNNLQSQTYKGQMVFVQPVNLQALPQQNQNPHNQNIQQVCIPPNHSVQLPQYVEQNQVCTLGQPVNS</sequence>
<accession>Q23YB1</accession>
<keyword evidence="3" id="KW-1185">Reference proteome</keyword>
<keyword evidence="1" id="KW-1133">Transmembrane helix</keyword>
<proteinExistence type="predicted"/>
<dbReference type="Proteomes" id="UP000009168">
    <property type="component" value="Unassembled WGS sequence"/>
</dbReference>
<dbReference type="KEGG" id="tet:TTHERM_00899520"/>
<dbReference type="EMBL" id="GG662601">
    <property type="protein sequence ID" value="EAS01553.2"/>
    <property type="molecule type" value="Genomic_DNA"/>
</dbReference>
<dbReference type="InParanoid" id="Q23YB1"/>
<name>Q23YB1_TETTS</name>
<evidence type="ECO:0000313" key="3">
    <source>
        <dbReference type="Proteomes" id="UP000009168"/>
    </source>
</evidence>
<keyword evidence="1 2" id="KW-0812">Transmembrane</keyword>
<evidence type="ECO:0000256" key="1">
    <source>
        <dbReference type="SAM" id="Phobius"/>
    </source>
</evidence>
<keyword evidence="1" id="KW-0472">Membrane</keyword>
<dbReference type="AlphaFoldDB" id="Q23YB1"/>
<gene>
    <name evidence="2" type="ORF">TTHERM_00899520</name>
</gene>
<dbReference type="HOGENOM" id="CLU_1716916_0_0_1"/>
<reference evidence="3" key="1">
    <citation type="journal article" date="2006" name="PLoS Biol.">
        <title>Macronuclear genome sequence of the ciliate Tetrahymena thermophila, a model eukaryote.</title>
        <authorList>
            <person name="Eisen J.A."/>
            <person name="Coyne R.S."/>
            <person name="Wu M."/>
            <person name="Wu D."/>
            <person name="Thiagarajan M."/>
            <person name="Wortman J.R."/>
            <person name="Badger J.H."/>
            <person name="Ren Q."/>
            <person name="Amedeo P."/>
            <person name="Jones K.M."/>
            <person name="Tallon L.J."/>
            <person name="Delcher A.L."/>
            <person name="Salzberg S.L."/>
            <person name="Silva J.C."/>
            <person name="Haas B.J."/>
            <person name="Majoros W.H."/>
            <person name="Farzad M."/>
            <person name="Carlton J.M."/>
            <person name="Smith R.K. Jr."/>
            <person name="Garg J."/>
            <person name="Pearlman R.E."/>
            <person name="Karrer K.M."/>
            <person name="Sun L."/>
            <person name="Manning G."/>
            <person name="Elde N.C."/>
            <person name="Turkewitz A.P."/>
            <person name="Asai D.J."/>
            <person name="Wilkes D.E."/>
            <person name="Wang Y."/>
            <person name="Cai H."/>
            <person name="Collins K."/>
            <person name="Stewart B.A."/>
            <person name="Lee S.R."/>
            <person name="Wilamowska K."/>
            <person name="Weinberg Z."/>
            <person name="Ruzzo W.L."/>
            <person name="Wloga D."/>
            <person name="Gaertig J."/>
            <person name="Frankel J."/>
            <person name="Tsao C.-C."/>
            <person name="Gorovsky M.A."/>
            <person name="Keeling P.J."/>
            <person name="Waller R.F."/>
            <person name="Patron N.J."/>
            <person name="Cherry J.M."/>
            <person name="Stover N.A."/>
            <person name="Krieger C.J."/>
            <person name="del Toro C."/>
            <person name="Ryder H.F."/>
            <person name="Williamson S.C."/>
            <person name="Barbeau R.A."/>
            <person name="Hamilton E.P."/>
            <person name="Orias E."/>
        </authorList>
    </citation>
    <scope>NUCLEOTIDE SEQUENCE [LARGE SCALE GENOMIC DNA]</scope>
    <source>
        <strain evidence="3">SB210</strain>
    </source>
</reference>
<protein>
    <submittedName>
        <fullName evidence="2">Transmembrane protein, putative</fullName>
    </submittedName>
</protein>
<organism evidence="2 3">
    <name type="scientific">Tetrahymena thermophila (strain SB210)</name>
    <dbReference type="NCBI Taxonomy" id="312017"/>
    <lineage>
        <taxon>Eukaryota</taxon>
        <taxon>Sar</taxon>
        <taxon>Alveolata</taxon>
        <taxon>Ciliophora</taxon>
        <taxon>Intramacronucleata</taxon>
        <taxon>Oligohymenophorea</taxon>
        <taxon>Hymenostomatida</taxon>
        <taxon>Tetrahymenina</taxon>
        <taxon>Tetrahymenidae</taxon>
        <taxon>Tetrahymena</taxon>
    </lineage>
</organism>
<dbReference type="RefSeq" id="XP_001021798.2">
    <property type="nucleotide sequence ID" value="XM_001021798.2"/>
</dbReference>
<feature type="transmembrane region" description="Helical" evidence="1">
    <location>
        <begin position="50"/>
        <end position="70"/>
    </location>
</feature>